<protein>
    <recommendedName>
        <fullName evidence="1">ASCH domain-containing protein</fullName>
    </recommendedName>
</protein>
<dbReference type="Proteomes" id="UP000078368">
    <property type="component" value="Unassembled WGS sequence"/>
</dbReference>
<dbReference type="InterPro" id="IPR009326">
    <property type="entry name" value="DUF984"/>
</dbReference>
<organism evidence="2 3">
    <name type="scientific">Peptidiphaga gingivicola</name>
    <dbReference type="NCBI Taxonomy" id="2741497"/>
    <lineage>
        <taxon>Bacteria</taxon>
        <taxon>Bacillati</taxon>
        <taxon>Actinomycetota</taxon>
        <taxon>Actinomycetes</taxon>
        <taxon>Actinomycetales</taxon>
        <taxon>Actinomycetaceae</taxon>
        <taxon>Peptidiphaga</taxon>
    </lineage>
</organism>
<dbReference type="Gene3D" id="3.10.400.10">
    <property type="entry name" value="Sulfate adenylyltransferase"/>
    <property type="match status" value="1"/>
</dbReference>
<feature type="domain" description="ASCH" evidence="1">
    <location>
        <begin position="21"/>
        <end position="142"/>
    </location>
</feature>
<name>A0A179B5V2_9ACTO</name>
<dbReference type="SUPFAM" id="SSF88697">
    <property type="entry name" value="PUA domain-like"/>
    <property type="match status" value="1"/>
</dbReference>
<dbReference type="AlphaFoldDB" id="A0A179B5V2"/>
<keyword evidence="3" id="KW-1185">Reference proteome</keyword>
<dbReference type="PIRSF" id="PIRSF021320">
    <property type="entry name" value="DUF984"/>
    <property type="match status" value="1"/>
</dbReference>
<dbReference type="InterPro" id="IPR015947">
    <property type="entry name" value="PUA-like_sf"/>
</dbReference>
<dbReference type="CDD" id="cd06553">
    <property type="entry name" value="ASCH_Ef3133_like"/>
    <property type="match status" value="1"/>
</dbReference>
<dbReference type="STRING" id="1823756.A4H34_03570"/>
<dbReference type="Pfam" id="PF04266">
    <property type="entry name" value="ASCH"/>
    <property type="match status" value="1"/>
</dbReference>
<reference evidence="2 3" key="1">
    <citation type="submission" date="2016-04" db="EMBL/GenBank/DDBJ databases">
        <title>Peptidophaga gingivicola gen. nov., sp. nov., isolated from human subgingival plaque.</title>
        <authorList>
            <person name="Beall C.J."/>
            <person name="Mokrzan E.M."/>
            <person name="Griffen A.L."/>
            <person name="Leys E.J."/>
        </authorList>
    </citation>
    <scope>NUCLEOTIDE SEQUENCE [LARGE SCALE GENOMIC DNA]</scope>
    <source>
        <strain evidence="2 3">BA112</strain>
    </source>
</reference>
<dbReference type="InterPro" id="IPR007374">
    <property type="entry name" value="ASCH_domain"/>
</dbReference>
<dbReference type="SMART" id="SM01022">
    <property type="entry name" value="ASCH"/>
    <property type="match status" value="1"/>
</dbReference>
<evidence type="ECO:0000259" key="1">
    <source>
        <dbReference type="SMART" id="SM01022"/>
    </source>
</evidence>
<proteinExistence type="predicted"/>
<evidence type="ECO:0000313" key="3">
    <source>
        <dbReference type="Proteomes" id="UP000078368"/>
    </source>
</evidence>
<evidence type="ECO:0000313" key="2">
    <source>
        <dbReference type="EMBL" id="OAP87068.1"/>
    </source>
</evidence>
<sequence>MAPLEAVLGQDDAASLRPPAFAFGDSPEMSDRLAKLVLDGEKSATSAWLASYEAEGIDIPEVGDLSIMCDGADRPLALLRTADVRKIPFADVGPEIARAEGEGTLDEWKAEHRDFFARECAALGIEFDPEGDVVVEFVEVLYRRDGV</sequence>
<dbReference type="EMBL" id="LVZK01000001">
    <property type="protein sequence ID" value="OAP87068.1"/>
    <property type="molecule type" value="Genomic_DNA"/>
</dbReference>
<dbReference type="PANTHER" id="PTHR39203">
    <property type="entry name" value="CYTOPLASMIC PROTEIN-RELATED"/>
    <property type="match status" value="1"/>
</dbReference>
<accession>A0A179B5V2</accession>
<gene>
    <name evidence="2" type="ORF">A4H34_03570</name>
</gene>
<comment type="caution">
    <text evidence="2">The sequence shown here is derived from an EMBL/GenBank/DDBJ whole genome shotgun (WGS) entry which is preliminary data.</text>
</comment>
<dbReference type="PANTHER" id="PTHR39203:SF1">
    <property type="entry name" value="CYTOPLASMIC PROTEIN"/>
    <property type="match status" value="1"/>
</dbReference>